<organism evidence="1 2">
    <name type="scientific">Bonamia ostreae</name>
    <dbReference type="NCBI Taxonomy" id="126728"/>
    <lineage>
        <taxon>Eukaryota</taxon>
        <taxon>Sar</taxon>
        <taxon>Rhizaria</taxon>
        <taxon>Endomyxa</taxon>
        <taxon>Ascetosporea</taxon>
        <taxon>Haplosporida</taxon>
        <taxon>Bonamia</taxon>
    </lineage>
</organism>
<protein>
    <submittedName>
        <fullName evidence="1">Uncharacterized protein</fullName>
    </submittedName>
</protein>
<proteinExistence type="predicted"/>
<dbReference type="EMBL" id="JBDODL010001103">
    <property type="protein sequence ID" value="MES1921135.1"/>
    <property type="molecule type" value="Genomic_DNA"/>
</dbReference>
<evidence type="ECO:0000313" key="2">
    <source>
        <dbReference type="Proteomes" id="UP001439008"/>
    </source>
</evidence>
<evidence type="ECO:0000313" key="1">
    <source>
        <dbReference type="EMBL" id="MES1921135.1"/>
    </source>
</evidence>
<reference evidence="1 2" key="1">
    <citation type="journal article" date="2024" name="BMC Biol.">
        <title>Comparative genomics of Ascetosporea gives new insight into the evolutionary basis for animal parasitism in Rhizaria.</title>
        <authorList>
            <person name="Hiltunen Thoren M."/>
            <person name="Onut-Brannstrom I."/>
            <person name="Alfjorden A."/>
            <person name="Peckova H."/>
            <person name="Swords F."/>
            <person name="Hooper C."/>
            <person name="Holzer A.S."/>
            <person name="Bass D."/>
            <person name="Burki F."/>
        </authorList>
    </citation>
    <scope>NUCLEOTIDE SEQUENCE [LARGE SCALE GENOMIC DNA]</scope>
    <source>
        <strain evidence="1">20-A016</strain>
    </source>
</reference>
<accession>A0ABV2AN93</accession>
<sequence>MEIQKHAIIETNPKAFTKLRTHIFEDFEPSPSLSRNLRRFNVAISASAPSDNFKRMFNNERIRAYFHPSISTVSKFSSFSFYYGISQTFEISNIVNSSFSKNKNENNYFYGDDDKFVDMLGDVDNFRIENLGYQVAFLLARENNKFLHFKADLSSLELALTSLKYKYKDLEMRGGFKFSKRESGVNYYCGFSVEKNRGSKPYFSCSVALDGTIDTYFYVTLLDSLKINKFDNKLKLALTSRLKPNRTNPICNVGASLNWGFFTGGLHNKGINVMGIDI</sequence>
<keyword evidence="2" id="KW-1185">Reference proteome</keyword>
<gene>
    <name evidence="1" type="ORF">MHBO_002715</name>
</gene>
<dbReference type="Proteomes" id="UP001439008">
    <property type="component" value="Unassembled WGS sequence"/>
</dbReference>
<name>A0ABV2AN93_9EUKA</name>
<comment type="caution">
    <text evidence="1">The sequence shown here is derived from an EMBL/GenBank/DDBJ whole genome shotgun (WGS) entry which is preliminary data.</text>
</comment>